<evidence type="ECO:0000256" key="2">
    <source>
        <dbReference type="ARBA" id="ARBA00022475"/>
    </source>
</evidence>
<dbReference type="OrthoDB" id="488857at2"/>
<evidence type="ECO:0000256" key="1">
    <source>
        <dbReference type="ARBA" id="ARBA00004651"/>
    </source>
</evidence>
<evidence type="ECO:0000256" key="6">
    <source>
        <dbReference type="SAM" id="Phobius"/>
    </source>
</evidence>
<dbReference type="GO" id="GO:0005886">
    <property type="term" value="C:plasma membrane"/>
    <property type="evidence" value="ECO:0007669"/>
    <property type="project" value="UniProtKB-SubCell"/>
</dbReference>
<feature type="transmembrane region" description="Helical" evidence="6">
    <location>
        <begin position="69"/>
        <end position="87"/>
    </location>
</feature>
<dbReference type="Pfam" id="PF06146">
    <property type="entry name" value="PsiE"/>
    <property type="match status" value="1"/>
</dbReference>
<name>A0A3N6PBS3_9CYAN</name>
<proteinExistence type="predicted"/>
<reference evidence="7 8" key="1">
    <citation type="journal article" date="2018" name="ACS Chem. Biol.">
        <title>Ketoreductase domain dysfunction expands chemodiversity: malyngamide biosynthesis in the cyanobacterium Okeania hirsuta.</title>
        <authorList>
            <person name="Moss N.A."/>
            <person name="Leao T."/>
            <person name="Rankin M."/>
            <person name="McCullough T.M."/>
            <person name="Qu P."/>
            <person name="Korobeynikov A."/>
            <person name="Smith J.L."/>
            <person name="Gerwick L."/>
            <person name="Gerwick W.H."/>
        </authorList>
    </citation>
    <scope>NUCLEOTIDE SEQUENCE [LARGE SCALE GENOMIC DNA]</scope>
    <source>
        <strain evidence="7 8">PAB10Feb10-1</strain>
    </source>
</reference>
<dbReference type="EMBL" id="RCBY01000065">
    <property type="protein sequence ID" value="RQH43185.1"/>
    <property type="molecule type" value="Genomic_DNA"/>
</dbReference>
<evidence type="ECO:0000256" key="4">
    <source>
        <dbReference type="ARBA" id="ARBA00022989"/>
    </source>
</evidence>
<keyword evidence="4 6" id="KW-1133">Transmembrane helix</keyword>
<evidence type="ECO:0000256" key="5">
    <source>
        <dbReference type="ARBA" id="ARBA00023136"/>
    </source>
</evidence>
<feature type="transmembrane region" description="Helical" evidence="6">
    <location>
        <begin position="99"/>
        <end position="117"/>
    </location>
</feature>
<keyword evidence="5 6" id="KW-0472">Membrane</keyword>
<keyword evidence="2" id="KW-1003">Cell membrane</keyword>
<keyword evidence="3 6" id="KW-0812">Transmembrane</keyword>
<sequence length="156" mass="17699">MKNFLKTLKNIFLPEKDDIFLGLVESIEVIVSKILSLALIAVIIFAVFDVIVVISKQLFFTSYPLFKDTLFEIFGLFLNILIALEILENVTAYLRKHVFQVELVIATSLIAVARKIIIFDLDKKTGEDLIGLGFAIIALSISFWIIRSQKNRPSNH</sequence>
<dbReference type="AlphaFoldDB" id="A0A3N6PBS3"/>
<accession>A0A3N6PBS3</accession>
<feature type="transmembrane region" description="Helical" evidence="6">
    <location>
        <begin position="34"/>
        <end position="54"/>
    </location>
</feature>
<dbReference type="InterPro" id="IPR020948">
    <property type="entry name" value="P_starv_induced_PsiE-like"/>
</dbReference>
<evidence type="ECO:0000313" key="8">
    <source>
        <dbReference type="Proteomes" id="UP000269154"/>
    </source>
</evidence>
<organism evidence="7 8">
    <name type="scientific">Okeania hirsuta</name>
    <dbReference type="NCBI Taxonomy" id="1458930"/>
    <lineage>
        <taxon>Bacteria</taxon>
        <taxon>Bacillati</taxon>
        <taxon>Cyanobacteriota</taxon>
        <taxon>Cyanophyceae</taxon>
        <taxon>Oscillatoriophycideae</taxon>
        <taxon>Oscillatoriales</taxon>
        <taxon>Microcoleaceae</taxon>
        <taxon>Okeania</taxon>
    </lineage>
</organism>
<feature type="transmembrane region" description="Helical" evidence="6">
    <location>
        <begin position="129"/>
        <end position="146"/>
    </location>
</feature>
<evidence type="ECO:0008006" key="9">
    <source>
        <dbReference type="Google" id="ProtNLM"/>
    </source>
</evidence>
<comment type="caution">
    <text evidence="7">The sequence shown here is derived from an EMBL/GenBank/DDBJ whole genome shotgun (WGS) entry which is preliminary data.</text>
</comment>
<dbReference type="RefSeq" id="WP_124146549.1">
    <property type="nucleotide sequence ID" value="NZ_CAWOKI010000171.1"/>
</dbReference>
<comment type="subcellular location">
    <subcellularLocation>
        <location evidence="1">Cell membrane</location>
        <topology evidence="1">Multi-pass membrane protein</topology>
    </subcellularLocation>
</comment>
<protein>
    <recommendedName>
        <fullName evidence="9">Phosphate-starvation-inducible E-like protein</fullName>
    </recommendedName>
</protein>
<evidence type="ECO:0000256" key="3">
    <source>
        <dbReference type="ARBA" id="ARBA00022692"/>
    </source>
</evidence>
<dbReference type="Proteomes" id="UP000269154">
    <property type="component" value="Unassembled WGS sequence"/>
</dbReference>
<keyword evidence="8" id="KW-1185">Reference proteome</keyword>
<evidence type="ECO:0000313" key="7">
    <source>
        <dbReference type="EMBL" id="RQH43185.1"/>
    </source>
</evidence>
<gene>
    <name evidence="7" type="ORF">D5R40_13475</name>
</gene>